<dbReference type="Proteomes" id="UP000236311">
    <property type="component" value="Unassembled WGS sequence"/>
</dbReference>
<gene>
    <name evidence="1" type="ORF">AMURIS_01963</name>
</gene>
<name>A0A2K4ZFL5_9FIRM</name>
<protein>
    <submittedName>
        <fullName evidence="1">Uncharacterized protein</fullName>
    </submittedName>
</protein>
<dbReference type="OrthoDB" id="2053179at2"/>
<keyword evidence="2" id="KW-1185">Reference proteome</keyword>
<dbReference type="RefSeq" id="WP_016229198.1">
    <property type="nucleotide sequence ID" value="NZ_JANJZD010000009.1"/>
</dbReference>
<proteinExistence type="predicted"/>
<evidence type="ECO:0000313" key="2">
    <source>
        <dbReference type="Proteomes" id="UP000236311"/>
    </source>
</evidence>
<accession>A0A2K4ZFL5</accession>
<reference evidence="1 2" key="1">
    <citation type="submission" date="2018-01" db="EMBL/GenBank/DDBJ databases">
        <authorList>
            <person name="Gaut B.S."/>
            <person name="Morton B.R."/>
            <person name="Clegg M.T."/>
            <person name="Duvall M.R."/>
        </authorList>
    </citation>
    <scope>NUCLEOTIDE SEQUENCE [LARGE SCALE GENOMIC DNA]</scope>
    <source>
        <strain evidence="1">GP69</strain>
    </source>
</reference>
<dbReference type="EMBL" id="OFSM01000009">
    <property type="protein sequence ID" value="SOY29248.1"/>
    <property type="molecule type" value="Genomic_DNA"/>
</dbReference>
<evidence type="ECO:0000313" key="1">
    <source>
        <dbReference type="EMBL" id="SOY29248.1"/>
    </source>
</evidence>
<dbReference type="AlphaFoldDB" id="A0A2K4ZFL5"/>
<sequence length="64" mass="7499">MKLYRVDYYEWNYTFSDLLPRQMLSVGKDAEEAIANVKPRADSDARNFSAKEIKTVMGHKIMVR</sequence>
<organism evidence="1 2">
    <name type="scientific">Acetatifactor muris</name>
    <dbReference type="NCBI Taxonomy" id="879566"/>
    <lineage>
        <taxon>Bacteria</taxon>
        <taxon>Bacillati</taxon>
        <taxon>Bacillota</taxon>
        <taxon>Clostridia</taxon>
        <taxon>Lachnospirales</taxon>
        <taxon>Lachnospiraceae</taxon>
        <taxon>Acetatifactor</taxon>
    </lineage>
</organism>